<dbReference type="GO" id="GO:0006511">
    <property type="term" value="P:ubiquitin-dependent protein catabolic process"/>
    <property type="evidence" value="ECO:0007669"/>
    <property type="project" value="InterPro"/>
</dbReference>
<dbReference type="SMART" id="SM00512">
    <property type="entry name" value="Skp1"/>
    <property type="match status" value="1"/>
</dbReference>
<proteinExistence type="inferred from homology"/>
<dbReference type="FunFam" id="3.30.710.10:FF:000035">
    <property type="entry name" value="Elongin C transcription elongation factor"/>
    <property type="match status" value="1"/>
</dbReference>
<reference evidence="7" key="2">
    <citation type="submission" date="2015-02" db="UniProtKB">
        <authorList>
            <consortium name="EnsemblMetazoa"/>
        </authorList>
    </citation>
    <scope>IDENTIFICATION</scope>
</reference>
<dbReference type="Pfam" id="PF03931">
    <property type="entry name" value="Skp1_POZ"/>
    <property type="match status" value="1"/>
</dbReference>
<evidence type="ECO:0000259" key="6">
    <source>
        <dbReference type="Pfam" id="PF03931"/>
    </source>
</evidence>
<evidence type="ECO:0000256" key="3">
    <source>
        <dbReference type="ARBA" id="ARBA00021347"/>
    </source>
</evidence>
<dbReference type="InterPro" id="IPR001232">
    <property type="entry name" value="SKP1-like"/>
</dbReference>
<dbReference type="PhylomeDB" id="T1IQU3"/>
<reference evidence="8" key="1">
    <citation type="submission" date="2011-05" db="EMBL/GenBank/DDBJ databases">
        <authorList>
            <person name="Richards S.R."/>
            <person name="Qu J."/>
            <person name="Jiang H."/>
            <person name="Jhangiani S.N."/>
            <person name="Agravi P."/>
            <person name="Goodspeed R."/>
            <person name="Gross S."/>
            <person name="Mandapat C."/>
            <person name="Jackson L."/>
            <person name="Mathew T."/>
            <person name="Pu L."/>
            <person name="Thornton R."/>
            <person name="Saada N."/>
            <person name="Wilczek-Boney K.B."/>
            <person name="Lee S."/>
            <person name="Kovar C."/>
            <person name="Wu Y."/>
            <person name="Scherer S.E."/>
            <person name="Worley K.C."/>
            <person name="Muzny D.M."/>
            <person name="Gibbs R."/>
        </authorList>
    </citation>
    <scope>NUCLEOTIDE SEQUENCE</scope>
    <source>
        <strain evidence="8">Brora</strain>
    </source>
</reference>
<keyword evidence="4" id="KW-0539">Nucleus</keyword>
<evidence type="ECO:0000313" key="8">
    <source>
        <dbReference type="Proteomes" id="UP000014500"/>
    </source>
</evidence>
<dbReference type="InterPro" id="IPR039948">
    <property type="entry name" value="ELC1"/>
</dbReference>
<comment type="subcellular location">
    <subcellularLocation>
        <location evidence="1">Nucleus</location>
    </subcellularLocation>
</comment>
<evidence type="ECO:0000256" key="4">
    <source>
        <dbReference type="ARBA" id="ARBA00023242"/>
    </source>
</evidence>
<dbReference type="InterPro" id="IPR011333">
    <property type="entry name" value="SKP1/BTB/POZ_sf"/>
</dbReference>
<dbReference type="Proteomes" id="UP000014500">
    <property type="component" value="Unassembled WGS sequence"/>
</dbReference>
<dbReference type="EMBL" id="JH431313">
    <property type="status" value="NOT_ANNOTATED_CDS"/>
    <property type="molecule type" value="Genomic_DNA"/>
</dbReference>
<accession>T1IQU3</accession>
<dbReference type="PANTHER" id="PTHR20648">
    <property type="entry name" value="ELONGIN-C"/>
    <property type="match status" value="1"/>
</dbReference>
<feature type="compositionally biased region" description="Low complexity" evidence="5">
    <location>
        <begin position="24"/>
        <end position="38"/>
    </location>
</feature>
<dbReference type="Gene3D" id="3.30.710.10">
    <property type="entry name" value="Potassium Channel Kv1.1, Chain A"/>
    <property type="match status" value="1"/>
</dbReference>
<dbReference type="STRING" id="126957.T1IQU3"/>
<dbReference type="CDD" id="cd18321">
    <property type="entry name" value="BTB_POZ_EloC"/>
    <property type="match status" value="1"/>
</dbReference>
<feature type="region of interest" description="Disordered" evidence="5">
    <location>
        <begin position="1"/>
        <end position="41"/>
    </location>
</feature>
<evidence type="ECO:0000313" key="7">
    <source>
        <dbReference type="EnsemblMetazoa" id="SMAR003417-PA"/>
    </source>
</evidence>
<dbReference type="SUPFAM" id="SSF54695">
    <property type="entry name" value="POZ domain"/>
    <property type="match status" value="1"/>
</dbReference>
<keyword evidence="8" id="KW-1185">Reference proteome</keyword>
<dbReference type="EnsemblMetazoa" id="SMAR003417-RA">
    <property type="protein sequence ID" value="SMAR003417-PA"/>
    <property type="gene ID" value="SMAR003417"/>
</dbReference>
<evidence type="ECO:0000256" key="1">
    <source>
        <dbReference type="ARBA" id="ARBA00004123"/>
    </source>
</evidence>
<evidence type="ECO:0000256" key="2">
    <source>
        <dbReference type="ARBA" id="ARBA00009993"/>
    </source>
</evidence>
<dbReference type="InterPro" id="IPR016073">
    <property type="entry name" value="Skp1_comp_POZ"/>
</dbReference>
<feature type="domain" description="SKP1 component POZ" evidence="6">
    <location>
        <begin position="78"/>
        <end position="139"/>
    </location>
</feature>
<protein>
    <recommendedName>
        <fullName evidence="3">Elongin-C</fullName>
    </recommendedName>
</protein>
<evidence type="ECO:0000256" key="5">
    <source>
        <dbReference type="SAM" id="MobiDB-lite"/>
    </source>
</evidence>
<comment type="similarity">
    <text evidence="2">Belongs to the SKP1 family.</text>
</comment>
<name>T1IQU3_STRMM</name>
<dbReference type="eggNOG" id="KOG3473">
    <property type="taxonomic scope" value="Eukaryota"/>
</dbReference>
<dbReference type="AlphaFoldDB" id="T1IQU3"/>
<dbReference type="GO" id="GO:0005634">
    <property type="term" value="C:nucleus"/>
    <property type="evidence" value="ECO:0007669"/>
    <property type="project" value="UniProtKB-SubCell"/>
</dbReference>
<sequence length="171" mass="19196">MSDSDLDIEKPIADIESDSESQDTSDSNSQDTSNTDSQVEIVNIEKPVAPIEKPFYQYGSFVDEGSDDDCIGSDSLCVKLMSKNKDKFIIRREHAIQSETIKAILSGPGMFAETEMNQVNFREIKSQILEEVCKYLAYKLKHHESDVPIPDFPIHLGIVFDLLKAANFLDC</sequence>
<dbReference type="HOGENOM" id="CLU_130038_0_0_1"/>
<organism evidence="7 8">
    <name type="scientific">Strigamia maritima</name>
    <name type="common">European centipede</name>
    <name type="synonym">Geophilus maritimus</name>
    <dbReference type="NCBI Taxonomy" id="126957"/>
    <lineage>
        <taxon>Eukaryota</taxon>
        <taxon>Metazoa</taxon>
        <taxon>Ecdysozoa</taxon>
        <taxon>Arthropoda</taxon>
        <taxon>Myriapoda</taxon>
        <taxon>Chilopoda</taxon>
        <taxon>Pleurostigmophora</taxon>
        <taxon>Geophilomorpha</taxon>
        <taxon>Linotaeniidae</taxon>
        <taxon>Strigamia</taxon>
    </lineage>
</organism>